<sequence>MIAKEILPGQSVCCCVMADSIRSITDAILYKAFTPPFRFRIEAPSSQTDSQYEKLDTSQISSTYASKRQFMDIAAGAPARAQIIRSADEDAAQDEIMRKLGKLDAAVEKALQDIKEKKDGLCELSYSLFQTCILTNEKIPEIKRRYREYVLSVRSLLTNPEITVPQELRGELKEQVKVAVEEYIRLLEEKVMRQFWAPVQDKGSMLRLKADFLRYLLELNPGEESYATRCQMTYKDTKLFFIEHKLQKTVEWVYLQMNYAAFLYMTGALNAALYISRQLTKSPLLSRCSKDVQKRLESNLKLYKML</sequence>
<protein>
    <recommendedName>
        <fullName evidence="3">14-3-3 domain-containing protein</fullName>
    </recommendedName>
</protein>
<evidence type="ECO:0000313" key="1">
    <source>
        <dbReference type="EMBL" id="VDN29881.1"/>
    </source>
</evidence>
<accession>A0A3P7NFH4</accession>
<keyword evidence="2" id="KW-1185">Reference proteome</keyword>
<gene>
    <name evidence="1" type="ORF">DILT_LOCUS15440</name>
</gene>
<proteinExistence type="predicted"/>
<name>A0A3P7NFH4_DIBLA</name>
<dbReference type="Proteomes" id="UP000281553">
    <property type="component" value="Unassembled WGS sequence"/>
</dbReference>
<evidence type="ECO:0000313" key="2">
    <source>
        <dbReference type="Proteomes" id="UP000281553"/>
    </source>
</evidence>
<reference evidence="1 2" key="1">
    <citation type="submission" date="2018-11" db="EMBL/GenBank/DDBJ databases">
        <authorList>
            <consortium name="Pathogen Informatics"/>
        </authorList>
    </citation>
    <scope>NUCLEOTIDE SEQUENCE [LARGE SCALE GENOMIC DNA]</scope>
</reference>
<dbReference type="OrthoDB" id="6224569at2759"/>
<dbReference type="SUPFAM" id="SSF48445">
    <property type="entry name" value="14-3-3 protein"/>
    <property type="match status" value="1"/>
</dbReference>
<organism evidence="1 2">
    <name type="scientific">Dibothriocephalus latus</name>
    <name type="common">Fish tapeworm</name>
    <name type="synonym">Diphyllobothrium latum</name>
    <dbReference type="NCBI Taxonomy" id="60516"/>
    <lineage>
        <taxon>Eukaryota</taxon>
        <taxon>Metazoa</taxon>
        <taxon>Spiralia</taxon>
        <taxon>Lophotrochozoa</taxon>
        <taxon>Platyhelminthes</taxon>
        <taxon>Cestoda</taxon>
        <taxon>Eucestoda</taxon>
        <taxon>Diphyllobothriidea</taxon>
        <taxon>Diphyllobothriidae</taxon>
        <taxon>Dibothriocephalus</taxon>
    </lineage>
</organism>
<dbReference type="Gene3D" id="1.20.190.20">
    <property type="entry name" value="14-3-3 domain"/>
    <property type="match status" value="1"/>
</dbReference>
<evidence type="ECO:0008006" key="3">
    <source>
        <dbReference type="Google" id="ProtNLM"/>
    </source>
</evidence>
<dbReference type="InterPro" id="IPR036815">
    <property type="entry name" value="14-3-3_dom_sf"/>
</dbReference>
<dbReference type="AlphaFoldDB" id="A0A3P7NFH4"/>
<dbReference type="EMBL" id="UYRU01079198">
    <property type="protein sequence ID" value="VDN29881.1"/>
    <property type="molecule type" value="Genomic_DNA"/>
</dbReference>